<dbReference type="AlphaFoldDB" id="A0A4R7J1N6"/>
<evidence type="ECO:0000313" key="5">
    <source>
        <dbReference type="Proteomes" id="UP000295371"/>
    </source>
</evidence>
<accession>A0A4R7J1N6</accession>
<evidence type="ECO:0000256" key="2">
    <source>
        <dbReference type="ARBA" id="ARBA00023163"/>
    </source>
</evidence>
<reference evidence="4 5" key="1">
    <citation type="submission" date="2019-03" db="EMBL/GenBank/DDBJ databases">
        <title>Genomic Encyclopedia of Archaeal and Bacterial Type Strains, Phase II (KMG-II): from individual species to whole genera.</title>
        <authorList>
            <person name="Goeker M."/>
        </authorList>
    </citation>
    <scope>NUCLEOTIDE SEQUENCE [LARGE SCALE GENOMIC DNA]</scope>
    <source>
        <strain evidence="4 5">DSM 24323</strain>
    </source>
</reference>
<dbReference type="InterPro" id="IPR041916">
    <property type="entry name" value="Anti_sigma_zinc_sf"/>
</dbReference>
<keyword evidence="1" id="KW-0805">Transcription regulation</keyword>
<organism evidence="4 5">
    <name type="scientific">Naumannella halotolerans</name>
    <dbReference type="NCBI Taxonomy" id="993414"/>
    <lineage>
        <taxon>Bacteria</taxon>
        <taxon>Bacillati</taxon>
        <taxon>Actinomycetota</taxon>
        <taxon>Actinomycetes</taxon>
        <taxon>Propionibacteriales</taxon>
        <taxon>Propionibacteriaceae</taxon>
        <taxon>Naumannella</taxon>
    </lineage>
</organism>
<keyword evidence="5" id="KW-1185">Reference proteome</keyword>
<evidence type="ECO:0000256" key="1">
    <source>
        <dbReference type="ARBA" id="ARBA00023015"/>
    </source>
</evidence>
<dbReference type="EMBL" id="SOAW01000002">
    <property type="protein sequence ID" value="TDT30984.1"/>
    <property type="molecule type" value="Genomic_DNA"/>
</dbReference>
<name>A0A4R7J1N6_9ACTN</name>
<dbReference type="RefSeq" id="WP_133755314.1">
    <property type="nucleotide sequence ID" value="NZ_SOAW01000002.1"/>
</dbReference>
<dbReference type="Proteomes" id="UP000295371">
    <property type="component" value="Unassembled WGS sequence"/>
</dbReference>
<comment type="caution">
    <text evidence="4">The sequence shown here is derived from an EMBL/GenBank/DDBJ whole genome shotgun (WGS) entry which is preliminary data.</text>
</comment>
<sequence>MREHPTTDELAELALGETAAPVADHVAGCADCQAELAALAEVSSLLEGEDPPPIPEAVAARLQATLAEEVERERQGQAFEDQREALLRASKRTELGTFGPNLATEKKDFSPDGRHAVAARNRARRQG</sequence>
<protein>
    <submittedName>
        <fullName evidence="4">Uncharacterized protein</fullName>
    </submittedName>
</protein>
<gene>
    <name evidence="4" type="ORF">CLV29_2393</name>
</gene>
<evidence type="ECO:0000313" key="4">
    <source>
        <dbReference type="EMBL" id="TDT30984.1"/>
    </source>
</evidence>
<feature type="compositionally biased region" description="Basic and acidic residues" evidence="3">
    <location>
        <begin position="104"/>
        <end position="115"/>
    </location>
</feature>
<feature type="region of interest" description="Disordered" evidence="3">
    <location>
        <begin position="97"/>
        <end position="127"/>
    </location>
</feature>
<proteinExistence type="predicted"/>
<evidence type="ECO:0000256" key="3">
    <source>
        <dbReference type="SAM" id="MobiDB-lite"/>
    </source>
</evidence>
<dbReference type="Gene3D" id="1.10.10.1320">
    <property type="entry name" value="Anti-sigma factor, zinc-finger domain"/>
    <property type="match status" value="1"/>
</dbReference>
<keyword evidence="2" id="KW-0804">Transcription</keyword>